<accession>A7AY13</accession>
<comment type="caution">
    <text evidence="1">The sequence shown here is derived from an EMBL/GenBank/DDBJ whole genome shotgun (WGS) entry which is preliminary data.</text>
</comment>
<dbReference type="Proteomes" id="UP000004410">
    <property type="component" value="Unassembled WGS sequence"/>
</dbReference>
<gene>
    <name evidence="1" type="ORF">RUMGNA_00178</name>
</gene>
<reference evidence="1 2" key="1">
    <citation type="submission" date="2007-04" db="EMBL/GenBank/DDBJ databases">
        <authorList>
            <person name="Fulton L."/>
            <person name="Clifton S."/>
            <person name="Fulton B."/>
            <person name="Xu J."/>
            <person name="Minx P."/>
            <person name="Pepin K.H."/>
            <person name="Johnson M."/>
            <person name="Thiruvilangam P."/>
            <person name="Bhonagiri V."/>
            <person name="Nash W.E."/>
            <person name="Mardis E.R."/>
            <person name="Wilson R.K."/>
        </authorList>
    </citation>
    <scope>NUCLEOTIDE SEQUENCE [LARGE SCALE GENOMIC DNA]</scope>
    <source>
        <strain evidence="1 2">ATCC 29149</strain>
    </source>
</reference>
<organism evidence="1 2">
    <name type="scientific">Mediterraneibacter gnavus (strain ATCC 29149 / DSM 114966 / JCM 6515 / VPI C7-9)</name>
    <name type="common">Ruminococcus gnavus</name>
    <dbReference type="NCBI Taxonomy" id="411470"/>
    <lineage>
        <taxon>Bacteria</taxon>
        <taxon>Bacillati</taxon>
        <taxon>Bacillota</taxon>
        <taxon>Clostridia</taxon>
        <taxon>Lachnospirales</taxon>
        <taxon>Lachnospiraceae</taxon>
        <taxon>Mediterraneibacter</taxon>
    </lineage>
</organism>
<protein>
    <submittedName>
        <fullName evidence="1">Uncharacterized protein</fullName>
    </submittedName>
</protein>
<dbReference type="EMBL" id="AAYG02000002">
    <property type="protein sequence ID" value="EDN79410.1"/>
    <property type="molecule type" value="Genomic_DNA"/>
</dbReference>
<proteinExistence type="predicted"/>
<evidence type="ECO:0000313" key="2">
    <source>
        <dbReference type="Proteomes" id="UP000004410"/>
    </source>
</evidence>
<name>A7AY13_MEDG7</name>
<sequence length="38" mass="4460">MDEICLIRRGSGHLWTAQLFPKIIPTGFWFKRATLEKV</sequence>
<dbReference type="AlphaFoldDB" id="A7AY13"/>
<reference evidence="1 2" key="2">
    <citation type="submission" date="2007-06" db="EMBL/GenBank/DDBJ databases">
        <title>Draft genome sequence of Ruminococcus gnavus (ATCC 29149).</title>
        <authorList>
            <person name="Sudarsanam P."/>
            <person name="Ley R."/>
            <person name="Guruge J."/>
            <person name="Turnbaugh P.J."/>
            <person name="Mahowald M."/>
            <person name="Liep D."/>
            <person name="Gordon J."/>
        </authorList>
    </citation>
    <scope>NUCLEOTIDE SEQUENCE [LARGE SCALE GENOMIC DNA]</scope>
    <source>
        <strain evidence="1 2">ATCC 29149</strain>
    </source>
</reference>
<evidence type="ECO:0000313" key="1">
    <source>
        <dbReference type="EMBL" id="EDN79410.1"/>
    </source>
</evidence>
<dbReference type="PaxDb" id="411470-RUMGNA_00178"/>